<dbReference type="EMBL" id="BTRK01000004">
    <property type="protein sequence ID" value="GMR47212.1"/>
    <property type="molecule type" value="Genomic_DNA"/>
</dbReference>
<dbReference type="AlphaFoldDB" id="A0AAN5CMQ9"/>
<keyword evidence="7" id="KW-0804">Transcription</keyword>
<evidence type="ECO:0000256" key="5">
    <source>
        <dbReference type="ARBA" id="ARBA00023015"/>
    </source>
</evidence>
<evidence type="ECO:0000259" key="9">
    <source>
        <dbReference type="PROSITE" id="PS51030"/>
    </source>
</evidence>
<evidence type="ECO:0000256" key="6">
    <source>
        <dbReference type="ARBA" id="ARBA00023125"/>
    </source>
</evidence>
<sequence length="357" mass="40363">RQVLSKNQQPCRSSGELNTRECYGRLTCRSCRFKLCLESGMAMENVLFNHGKSDRKANNDAANSGCLVVLPNPLSPEVVVDRVLLHLQRIEVAFEKLRSSKYNPLPNSVNSLTEALSGHSKLSVEYGEMGGWPLDYTDGYTTTEGSFMDEIMKRFRSGLVVDHYTGNRKSWYYSNIIFAIEYFKTFNVFHHLSSNSRRVIAGKMALVCANLSNFCYSIKIGVDVLVNPDGTEPFEGMRNAYPREFEGMTSFIRTLRALDIDDNEYVLLKALLILSPSVDDASSSERALLSNQSESYNKMLFSYVTARRGRRKGPKAYQEMLAMIGTLSHKTKIEKDIIVLYGALRIFTEVCPLLEEI</sequence>
<proteinExistence type="inferred from homology"/>
<evidence type="ECO:0000313" key="11">
    <source>
        <dbReference type="EMBL" id="GMR47212.1"/>
    </source>
</evidence>
<comment type="caution">
    <text evidence="11">The sequence shown here is derived from an EMBL/GenBank/DDBJ whole genome shotgun (WGS) entry which is preliminary data.</text>
</comment>
<gene>
    <name evidence="11" type="ORF">PMAYCL1PPCAC_17407</name>
</gene>
<feature type="non-terminal residue" evidence="11">
    <location>
        <position position="357"/>
    </location>
</feature>
<feature type="domain" description="NR LBD" evidence="10">
    <location>
        <begin position="143"/>
        <end position="357"/>
    </location>
</feature>
<dbReference type="PANTHER" id="PTHR45886:SF18">
    <property type="entry name" value="NR LBD DOMAIN-CONTAINING PROTEIN-RELATED"/>
    <property type="match status" value="1"/>
</dbReference>
<keyword evidence="3" id="KW-0863">Zinc-finger</keyword>
<keyword evidence="8" id="KW-0675">Receptor</keyword>
<dbReference type="InterPro" id="IPR001628">
    <property type="entry name" value="Znf_hrmn_rcpt"/>
</dbReference>
<dbReference type="SMART" id="SM00430">
    <property type="entry name" value="HOLI"/>
    <property type="match status" value="1"/>
</dbReference>
<reference evidence="12" key="1">
    <citation type="submission" date="2022-10" db="EMBL/GenBank/DDBJ databases">
        <title>Genome assembly of Pristionchus species.</title>
        <authorList>
            <person name="Yoshida K."/>
            <person name="Sommer R.J."/>
        </authorList>
    </citation>
    <scope>NUCLEOTIDE SEQUENCE [LARGE SCALE GENOMIC DNA]</scope>
    <source>
        <strain evidence="12">RS5460</strain>
    </source>
</reference>
<comment type="similarity">
    <text evidence="1">Belongs to the nuclear hormone receptor family.</text>
</comment>
<dbReference type="Proteomes" id="UP001328107">
    <property type="component" value="Unassembled WGS sequence"/>
</dbReference>
<evidence type="ECO:0000313" key="12">
    <source>
        <dbReference type="Proteomes" id="UP001328107"/>
    </source>
</evidence>
<dbReference type="SUPFAM" id="SSF48508">
    <property type="entry name" value="Nuclear receptor ligand-binding domain"/>
    <property type="match status" value="1"/>
</dbReference>
<evidence type="ECO:0000256" key="8">
    <source>
        <dbReference type="ARBA" id="ARBA00023170"/>
    </source>
</evidence>
<dbReference type="Pfam" id="PF00104">
    <property type="entry name" value="Hormone_recep"/>
    <property type="match status" value="1"/>
</dbReference>
<evidence type="ECO:0000259" key="10">
    <source>
        <dbReference type="PROSITE" id="PS51843"/>
    </source>
</evidence>
<evidence type="ECO:0000256" key="3">
    <source>
        <dbReference type="ARBA" id="ARBA00022771"/>
    </source>
</evidence>
<keyword evidence="6" id="KW-0238">DNA-binding</keyword>
<dbReference type="GO" id="GO:0008270">
    <property type="term" value="F:zinc ion binding"/>
    <property type="evidence" value="ECO:0007669"/>
    <property type="project" value="UniProtKB-KW"/>
</dbReference>
<dbReference type="Gene3D" id="1.10.565.10">
    <property type="entry name" value="Retinoid X Receptor"/>
    <property type="match status" value="1"/>
</dbReference>
<keyword evidence="4" id="KW-0862">Zinc</keyword>
<dbReference type="PROSITE" id="PS51843">
    <property type="entry name" value="NR_LBD"/>
    <property type="match status" value="1"/>
</dbReference>
<evidence type="ECO:0008006" key="13">
    <source>
        <dbReference type="Google" id="ProtNLM"/>
    </source>
</evidence>
<evidence type="ECO:0000256" key="2">
    <source>
        <dbReference type="ARBA" id="ARBA00022723"/>
    </source>
</evidence>
<keyword evidence="2" id="KW-0479">Metal-binding</keyword>
<dbReference type="PROSITE" id="PS51030">
    <property type="entry name" value="NUCLEAR_REC_DBD_2"/>
    <property type="match status" value="1"/>
</dbReference>
<feature type="non-terminal residue" evidence="11">
    <location>
        <position position="1"/>
    </location>
</feature>
<keyword evidence="5" id="KW-0805">Transcription regulation</keyword>
<dbReference type="SUPFAM" id="SSF57716">
    <property type="entry name" value="Glucocorticoid receptor-like (DNA-binding domain)"/>
    <property type="match status" value="1"/>
</dbReference>
<dbReference type="InterPro" id="IPR035500">
    <property type="entry name" value="NHR-like_dom_sf"/>
</dbReference>
<dbReference type="GO" id="GO:0003700">
    <property type="term" value="F:DNA-binding transcription factor activity"/>
    <property type="evidence" value="ECO:0007669"/>
    <property type="project" value="InterPro"/>
</dbReference>
<dbReference type="PANTHER" id="PTHR45886">
    <property type="entry name" value="NUCLEAR HORMONE RECEPTOR FAMILY-RELATED-RELATED"/>
    <property type="match status" value="1"/>
</dbReference>
<evidence type="ECO:0000256" key="4">
    <source>
        <dbReference type="ARBA" id="ARBA00022833"/>
    </source>
</evidence>
<evidence type="ECO:0000256" key="1">
    <source>
        <dbReference type="ARBA" id="ARBA00005993"/>
    </source>
</evidence>
<accession>A0AAN5CMQ9</accession>
<keyword evidence="12" id="KW-1185">Reference proteome</keyword>
<evidence type="ECO:0000256" key="7">
    <source>
        <dbReference type="ARBA" id="ARBA00023163"/>
    </source>
</evidence>
<organism evidence="11 12">
    <name type="scientific">Pristionchus mayeri</name>
    <dbReference type="NCBI Taxonomy" id="1317129"/>
    <lineage>
        <taxon>Eukaryota</taxon>
        <taxon>Metazoa</taxon>
        <taxon>Ecdysozoa</taxon>
        <taxon>Nematoda</taxon>
        <taxon>Chromadorea</taxon>
        <taxon>Rhabditida</taxon>
        <taxon>Rhabditina</taxon>
        <taxon>Diplogasteromorpha</taxon>
        <taxon>Diplogasteroidea</taxon>
        <taxon>Neodiplogasteridae</taxon>
        <taxon>Pristionchus</taxon>
    </lineage>
</organism>
<dbReference type="GO" id="GO:0043565">
    <property type="term" value="F:sequence-specific DNA binding"/>
    <property type="evidence" value="ECO:0007669"/>
    <property type="project" value="InterPro"/>
</dbReference>
<feature type="domain" description="Nuclear receptor" evidence="9">
    <location>
        <begin position="1"/>
        <end position="48"/>
    </location>
</feature>
<dbReference type="InterPro" id="IPR000536">
    <property type="entry name" value="Nucl_hrmn_rcpt_lig-bd"/>
</dbReference>
<protein>
    <recommendedName>
        <fullName evidence="13">Nuclear receptor</fullName>
    </recommendedName>
</protein>
<name>A0AAN5CMQ9_9BILA</name>